<evidence type="ECO:0000256" key="1">
    <source>
        <dbReference type="ARBA" id="ARBA00010506"/>
    </source>
</evidence>
<dbReference type="GO" id="GO:0003677">
    <property type="term" value="F:DNA binding"/>
    <property type="evidence" value="ECO:0007669"/>
    <property type="project" value="UniProtKB-KW"/>
</dbReference>
<dbReference type="PROSITE" id="PS51294">
    <property type="entry name" value="HTH_MYB"/>
    <property type="match status" value="2"/>
</dbReference>
<evidence type="ECO:0000256" key="2">
    <source>
        <dbReference type="ARBA" id="ARBA00022664"/>
    </source>
</evidence>
<feature type="domain" description="HTH myb-type" evidence="11">
    <location>
        <begin position="54"/>
        <end position="107"/>
    </location>
</feature>
<evidence type="ECO:0000256" key="9">
    <source>
        <dbReference type="SAM" id="MobiDB-lite"/>
    </source>
</evidence>
<feature type="domain" description="HTH myb-type" evidence="11">
    <location>
        <begin position="1"/>
        <end position="53"/>
    </location>
</feature>
<dbReference type="PANTHER" id="PTHR45885">
    <property type="entry name" value="CELL DIVISION CYCLE 5-LIKE PROTEIN"/>
    <property type="match status" value="1"/>
</dbReference>
<dbReference type="AlphaFoldDB" id="A0AAD7QZG8"/>
<evidence type="ECO:0000259" key="11">
    <source>
        <dbReference type="PROSITE" id="PS51294"/>
    </source>
</evidence>
<dbReference type="PROSITE" id="PS50090">
    <property type="entry name" value="MYB_LIKE"/>
    <property type="match status" value="2"/>
</dbReference>
<dbReference type="InterPro" id="IPR009057">
    <property type="entry name" value="Homeodomain-like_sf"/>
</dbReference>
<evidence type="ECO:0000256" key="3">
    <source>
        <dbReference type="ARBA" id="ARBA00022728"/>
    </source>
</evidence>
<dbReference type="InterPro" id="IPR021786">
    <property type="entry name" value="Cdc5p/Cef1_C"/>
</dbReference>
<evidence type="ECO:0000256" key="4">
    <source>
        <dbReference type="ARBA" id="ARBA00022737"/>
    </source>
</evidence>
<evidence type="ECO:0000256" key="5">
    <source>
        <dbReference type="ARBA" id="ARBA00023125"/>
    </source>
</evidence>
<dbReference type="InterPro" id="IPR047240">
    <property type="entry name" value="SANT_CDC5L_II"/>
</dbReference>
<dbReference type="EMBL" id="JARPMG010000002">
    <property type="protein sequence ID" value="KAJ8102662.1"/>
    <property type="molecule type" value="Genomic_DNA"/>
</dbReference>
<name>A0AAD7QZG8_9ASCO</name>
<evidence type="ECO:0000259" key="10">
    <source>
        <dbReference type="PROSITE" id="PS50090"/>
    </source>
</evidence>
<keyword evidence="5" id="KW-0238">DNA-binding</keyword>
<feature type="region of interest" description="Disordered" evidence="9">
    <location>
        <begin position="521"/>
        <end position="542"/>
    </location>
</feature>
<evidence type="ECO:0000256" key="7">
    <source>
        <dbReference type="ARBA" id="ARBA00023242"/>
    </source>
</evidence>
<gene>
    <name evidence="12" type="ORF">POJ06DRAFT_265526</name>
</gene>
<dbReference type="RefSeq" id="XP_056046112.1">
    <property type="nucleotide sequence ID" value="XM_056189082.1"/>
</dbReference>
<keyword evidence="2" id="KW-0507">mRNA processing</keyword>
<feature type="region of interest" description="Disordered" evidence="9">
    <location>
        <begin position="368"/>
        <end position="391"/>
    </location>
</feature>
<dbReference type="Pfam" id="PF11831">
    <property type="entry name" value="Myb_Cef"/>
    <property type="match status" value="1"/>
</dbReference>
<dbReference type="GO" id="GO:0000398">
    <property type="term" value="P:mRNA splicing, via spliceosome"/>
    <property type="evidence" value="ECO:0007669"/>
    <property type="project" value="InterPro"/>
</dbReference>
<sequence>MPAYIKGGVWTNVEDEILRAAIAKYGLNQWARASSLLARKTAKQVKARWTEWLDPAIKKIEWSREEDEKLLHLAKLMPTQWRTIAPIVGRTATQCLERYQKLLDDAEAVENGEFGLSGPGSEAQAPEQTQKLRAGEIDPDPETKPARPDAIHMDEDEKEMLSEARARLANTQGKKAKRKDRERLLEESRRLAVLQKRRELKQAGINVKLVKKNRNEMDYNADIPFEHLPAPGFFDTTEELEQNYQEKQVFDTRTRQYGARRKDSEDPNASHKKRPKDDSKEAEMAERQAIIRAERLQKLQEAEQIAKRRKLSLPTPQASEQNFAEAGRKGLAESTDEPEPQFNIQGLLKAGFKSLPKPKNDFDLVAPEEEEQASLDTQLQEAELEEDAGERERKIKELRKREEEREMLRRSTVLRRELPRSAVVDRNKLISDIELNDSDLVMASIAREYRDLIISDALKYPVPGGSLLNAGVATILPDLDDNLRLKAVKLIEAEVEALGGQDEFCNAMLDSFEQKRFKLAPRSPTMSSMSDRTSNSGDSSLGTEEALDTVGAALFGAAQKANGQEKRLSVLLGGYMNRQKTLSAKFSEANNAFVQSSIQKHIFEGNRGVVNRQLD</sequence>
<dbReference type="GO" id="GO:0000974">
    <property type="term" value="C:Prp19 complex"/>
    <property type="evidence" value="ECO:0007669"/>
    <property type="project" value="InterPro"/>
</dbReference>
<keyword evidence="6" id="KW-0508">mRNA splicing</keyword>
<feature type="compositionally biased region" description="Basic and acidic residues" evidence="9">
    <location>
        <begin position="133"/>
        <end position="152"/>
    </location>
</feature>
<organism evidence="12 13">
    <name type="scientific">Lipomyces tetrasporus</name>
    <dbReference type="NCBI Taxonomy" id="54092"/>
    <lineage>
        <taxon>Eukaryota</taxon>
        <taxon>Fungi</taxon>
        <taxon>Dikarya</taxon>
        <taxon>Ascomycota</taxon>
        <taxon>Saccharomycotina</taxon>
        <taxon>Lipomycetes</taxon>
        <taxon>Lipomycetales</taxon>
        <taxon>Lipomycetaceae</taxon>
        <taxon>Lipomyces</taxon>
    </lineage>
</organism>
<dbReference type="GeneID" id="80884248"/>
<dbReference type="PANTHER" id="PTHR45885:SF1">
    <property type="entry name" value="CELL DIVISION CYCLE 5-LIKE PROTEIN"/>
    <property type="match status" value="1"/>
</dbReference>
<feature type="domain" description="Myb-like" evidence="10">
    <location>
        <begin position="54"/>
        <end position="103"/>
    </location>
</feature>
<dbReference type="InterPro" id="IPR017930">
    <property type="entry name" value="Myb_dom"/>
</dbReference>
<dbReference type="CDD" id="cd00167">
    <property type="entry name" value="SANT"/>
    <property type="match status" value="1"/>
</dbReference>
<comment type="similarity">
    <text evidence="1">Belongs to the CEF1 family.</text>
</comment>
<dbReference type="SMART" id="SM00717">
    <property type="entry name" value="SANT"/>
    <property type="match status" value="2"/>
</dbReference>
<evidence type="ECO:0000313" key="13">
    <source>
        <dbReference type="Proteomes" id="UP001217417"/>
    </source>
</evidence>
<dbReference type="CDD" id="cd11659">
    <property type="entry name" value="SANT_CDC5_II"/>
    <property type="match status" value="1"/>
</dbReference>
<feature type="region of interest" description="Disordered" evidence="9">
    <location>
        <begin position="246"/>
        <end position="287"/>
    </location>
</feature>
<keyword evidence="4" id="KW-0677">Repeat</keyword>
<reference evidence="12" key="1">
    <citation type="submission" date="2023-03" db="EMBL/GenBank/DDBJ databases">
        <title>Near-Complete genome sequence of Lipomyces tetrasporous NRRL Y-64009, an oleaginous yeast capable of growing on lignocellulosic hydrolysates.</title>
        <authorList>
            <consortium name="Lawrence Berkeley National Laboratory"/>
            <person name="Jagtap S.S."/>
            <person name="Liu J.-J."/>
            <person name="Walukiewicz H.E."/>
            <person name="Pangilinan J."/>
            <person name="Lipzen A."/>
            <person name="Ahrendt S."/>
            <person name="Koriabine M."/>
            <person name="Cobaugh K."/>
            <person name="Salamov A."/>
            <person name="Yoshinaga Y."/>
            <person name="Ng V."/>
            <person name="Daum C."/>
            <person name="Grigoriev I.V."/>
            <person name="Slininger P.J."/>
            <person name="Dien B.S."/>
            <person name="Jin Y.-S."/>
            <person name="Rao C.V."/>
        </authorList>
    </citation>
    <scope>NUCLEOTIDE SEQUENCE</scope>
    <source>
        <strain evidence="12">NRRL Y-64009</strain>
    </source>
</reference>
<keyword evidence="3" id="KW-0747">Spliceosome</keyword>
<evidence type="ECO:0000256" key="6">
    <source>
        <dbReference type="ARBA" id="ARBA00023187"/>
    </source>
</evidence>
<protein>
    <recommendedName>
        <fullName evidence="8">Pre-mRNA-splicing factor CEF1</fullName>
    </recommendedName>
</protein>
<dbReference type="Pfam" id="PF13921">
    <property type="entry name" value="Myb_DNA-bind_6"/>
    <property type="match status" value="1"/>
</dbReference>
<keyword evidence="13" id="KW-1185">Reference proteome</keyword>
<dbReference type="InterPro" id="IPR001005">
    <property type="entry name" value="SANT/Myb"/>
</dbReference>
<evidence type="ECO:0000313" key="12">
    <source>
        <dbReference type="EMBL" id="KAJ8102662.1"/>
    </source>
</evidence>
<feature type="compositionally biased region" description="Basic and acidic residues" evidence="9">
    <location>
        <begin position="248"/>
        <end position="286"/>
    </location>
</feature>
<evidence type="ECO:0000256" key="8">
    <source>
        <dbReference type="ARBA" id="ARBA00034837"/>
    </source>
</evidence>
<dbReference type="SUPFAM" id="SSF46689">
    <property type="entry name" value="Homeodomain-like"/>
    <property type="match status" value="2"/>
</dbReference>
<dbReference type="Proteomes" id="UP001217417">
    <property type="component" value="Unassembled WGS sequence"/>
</dbReference>
<comment type="caution">
    <text evidence="12">The sequence shown here is derived from an EMBL/GenBank/DDBJ whole genome shotgun (WGS) entry which is preliminary data.</text>
</comment>
<keyword evidence="7" id="KW-0539">Nucleus</keyword>
<dbReference type="Gene3D" id="1.10.10.60">
    <property type="entry name" value="Homeodomain-like"/>
    <property type="match status" value="2"/>
</dbReference>
<feature type="domain" description="Myb-like" evidence="10">
    <location>
        <begin position="2"/>
        <end position="53"/>
    </location>
</feature>
<proteinExistence type="inferred from homology"/>
<dbReference type="GO" id="GO:0005681">
    <property type="term" value="C:spliceosomal complex"/>
    <property type="evidence" value="ECO:0007669"/>
    <property type="project" value="UniProtKB-KW"/>
</dbReference>
<feature type="region of interest" description="Disordered" evidence="9">
    <location>
        <begin position="307"/>
        <end position="339"/>
    </location>
</feature>
<dbReference type="InterPro" id="IPR047242">
    <property type="entry name" value="CDC5L/Cef1"/>
</dbReference>
<feature type="compositionally biased region" description="Polar residues" evidence="9">
    <location>
        <begin position="524"/>
        <end position="542"/>
    </location>
</feature>
<accession>A0AAD7QZG8</accession>
<feature type="region of interest" description="Disordered" evidence="9">
    <location>
        <begin position="111"/>
        <end position="152"/>
    </location>
</feature>